<dbReference type="GO" id="GO:0019068">
    <property type="term" value="P:virion assembly"/>
    <property type="evidence" value="ECO:0007669"/>
    <property type="project" value="InterPro"/>
</dbReference>
<sequence>MTGRYRIVSKRLRNSYEGAGTGRRAAGWDAPEAALNAIALPALPTLRKRSRAAVRNDPYALSAISRRVTNIIGTGITPRSQIKDKDLRSQINQLWEDWVDEADADNLTDFYGLQMVVSRMVEESGECFVRLRNRRLEDGFAVPLQLQVLPPDFVPVDRNFKTRAGNIVRAGIEFNAIGQRVAYWMWQSHPGDPTAPRRGYNQLNRIPADQVLHIFEPLEGGQLRGIPRLAPVLLRLKSLDNYDDAVLFRQEVANLFAGFITRPRQDGPPMFDPTTGQAPAADRDGTPMVGLEPGTMQELLEGEEVVFSDPPDAGNTYVDFMKQQLMAAAVGVELPYELLTGDMGDISDRTLRVLLNEFRRRIEQVQFSVYVFQLCRPVRAAWLDTAYLSGALSLADYPARRREYLRTRWVPQGWAYIHPVQDVQGKLLEIGAGLASRSEHVLRTGYDAEVVDEENAQDNERARELGLKYTTATDALVDDEEDKKP</sequence>
<dbReference type="NCBIfam" id="TIGR01539">
    <property type="entry name" value="portal_lambda"/>
    <property type="match status" value="1"/>
</dbReference>
<evidence type="ECO:0000313" key="2">
    <source>
        <dbReference type="EMBL" id="QIE84964.1"/>
    </source>
</evidence>
<proteinExistence type="predicted"/>
<dbReference type="EMBL" id="CP049140">
    <property type="protein sequence ID" value="QIE84964.1"/>
    <property type="molecule type" value="Genomic_DNA"/>
</dbReference>
<dbReference type="GO" id="GO:0005198">
    <property type="term" value="F:structural molecule activity"/>
    <property type="evidence" value="ECO:0007669"/>
    <property type="project" value="InterPro"/>
</dbReference>
<protein>
    <submittedName>
        <fullName evidence="2">Phage portal protein</fullName>
    </submittedName>
</protein>
<dbReference type="RefSeq" id="WP_024766798.1">
    <property type="nucleotide sequence ID" value="NZ_CP049140.1"/>
</dbReference>
<dbReference type="InterPro" id="IPR006429">
    <property type="entry name" value="Phage_lambda_portal"/>
</dbReference>
<name>A0A6G6IPP9_PSENT</name>
<dbReference type="Proteomes" id="UP000501063">
    <property type="component" value="Chromosome"/>
</dbReference>
<dbReference type="AlphaFoldDB" id="A0A6G6IPP9"/>
<dbReference type="Pfam" id="PF05136">
    <property type="entry name" value="Phage_portal_2"/>
    <property type="match status" value="1"/>
</dbReference>
<dbReference type="EMBL" id="CP049140">
    <property type="protein sequence ID" value="QIE86985.1"/>
    <property type="molecule type" value="Genomic_DNA"/>
</dbReference>
<evidence type="ECO:0000313" key="4">
    <source>
        <dbReference type="Proteomes" id="UP000501063"/>
    </source>
</evidence>
<feature type="region of interest" description="Disordered" evidence="1">
    <location>
        <begin position="266"/>
        <end position="286"/>
    </location>
</feature>
<gene>
    <name evidence="2" type="ORF">G5B91_01240</name>
    <name evidence="3" type="ORF">G5B91_12200</name>
</gene>
<evidence type="ECO:0000313" key="3">
    <source>
        <dbReference type="EMBL" id="QIE86985.1"/>
    </source>
</evidence>
<organism evidence="2 4">
    <name type="scientific">Pseudomonas nitroreducens</name>
    <dbReference type="NCBI Taxonomy" id="46680"/>
    <lineage>
        <taxon>Bacteria</taxon>
        <taxon>Pseudomonadati</taxon>
        <taxon>Pseudomonadota</taxon>
        <taxon>Gammaproteobacteria</taxon>
        <taxon>Pseudomonadales</taxon>
        <taxon>Pseudomonadaceae</taxon>
        <taxon>Pseudomonas</taxon>
    </lineage>
</organism>
<reference evidence="2 4" key="1">
    <citation type="submission" date="2020-02" db="EMBL/GenBank/DDBJ databases">
        <title>Integrative conjugative elements (ICEs) and plasmids drive adaptation of Pseudomonas nitroreducens strain HBP1 to wastewater environment.</title>
        <authorList>
            <person name="Sentchilo V."/>
            <person name="Carraro N."/>
            <person name="Bertelli C."/>
            <person name="van der Meer J.R."/>
        </authorList>
    </citation>
    <scope>NUCLEOTIDE SEQUENCE [LARGE SCALE GENOMIC DNA]</scope>
    <source>
        <strain evidence="2 4">HBP1</strain>
    </source>
</reference>
<evidence type="ECO:0000256" key="1">
    <source>
        <dbReference type="SAM" id="MobiDB-lite"/>
    </source>
</evidence>
<accession>A0A6G6IPP9</accession>
<dbReference type="KEGG" id="pnt:G5B91_01240"/>
<dbReference type="KEGG" id="pnt:G5B91_12200"/>